<evidence type="ECO:0000313" key="8">
    <source>
        <dbReference type="EMBL" id="TYK94584.1"/>
    </source>
</evidence>
<evidence type="ECO:0000259" key="7">
    <source>
        <dbReference type="PROSITE" id="PS50847"/>
    </source>
</evidence>
<keyword evidence="6" id="KW-0472">Membrane</keyword>
<keyword evidence="3" id="KW-0732">Signal</keyword>
<name>A0A5S4TDY1_STRPY</name>
<keyword evidence="2" id="KW-0964">Secreted</keyword>
<dbReference type="Pfam" id="PF02986">
    <property type="entry name" value="Fn_bind"/>
    <property type="match status" value="4"/>
</dbReference>
<dbReference type="InterPro" id="IPR023849">
    <property type="entry name" value="TQXA_dom"/>
</dbReference>
<evidence type="ECO:0000256" key="6">
    <source>
        <dbReference type="SAM" id="Phobius"/>
    </source>
</evidence>
<dbReference type="EMBL" id="SJLI01000005">
    <property type="protein sequence ID" value="TYK94584.1"/>
    <property type="molecule type" value="Genomic_DNA"/>
</dbReference>
<feature type="compositionally biased region" description="Basic and acidic residues" evidence="5">
    <location>
        <begin position="262"/>
        <end position="285"/>
    </location>
</feature>
<dbReference type="InterPro" id="IPR013552">
    <property type="entry name" value="Thioester_dom"/>
</dbReference>
<organism evidence="8 9">
    <name type="scientific">Streptococcus pyogenes</name>
    <dbReference type="NCBI Taxonomy" id="1314"/>
    <lineage>
        <taxon>Bacteria</taxon>
        <taxon>Bacillati</taxon>
        <taxon>Bacillota</taxon>
        <taxon>Bacilli</taxon>
        <taxon>Lactobacillales</taxon>
        <taxon>Streptococcaceae</taxon>
        <taxon>Streptococcus</taxon>
    </lineage>
</organism>
<comment type="caution">
    <text evidence="8">The sequence shown here is derived from an EMBL/GenBank/DDBJ whole genome shotgun (WGS) entry which is preliminary data.</text>
</comment>
<keyword evidence="1" id="KW-0134">Cell wall</keyword>
<sequence>MNNKMFLNKEAGFLAHTKRKRRFAVTLVGVFFMLLACAGAIGFGQVAYAADEKTVPNFKSLDPDYPWYGYDAYRDWFLRYHDLNVNLEGSTPYQVYCFNLLRQEPSKINSTRKNWFKKVDGDNAVFKKYATTPRIENGDLKRNLSNVIYNGYPNDANGIMKGLDRYNAILVTQHAVWHYSDNSQYTIDKLWEEEAKKNEISQEQVKLMREALKKLISPDLEKTVKNQLPENYKLNLFISKDNSIQNLLSTEYVQDNPPKPGEVPKEESPKEENPKIPDLDGHEIPEVPQEPSDPVIPPVILDGHEIPEVPQEPSDPVIPPVILDGEEVPEVPSESLEPALPPLMPELDGEEVPEVPSESLEPALPPLMPELDGEEVPEVPSESLEPALPPLMPELDGEEVPEVPSESLEPALPPLMPELDGEEVPEVPSESLEPALPPLMPELDGEEVPEKPSVDLPIEVPRYEFNNKDQSPLAGESGETEYITEVYGNQQNPVDIDKKLPNETGFSGNMVETEDTKEPEVLMGGQSESVEFTKDTQTGMSGQTTPQVETEDTKEPGVLMGGQSESVEFTKDTQTGMSGQTTPQVETEDTKEPGVLMGGQSESVEFTKDTQTGMSGFSETVTIIEDTRPKLVFHFDNNEPKVEENREKPTKNITPILPATGDIGNVLAFLGILILSVLSIFSLLKNKQNNKV</sequence>
<feature type="domain" description="Gram-positive cocci surface proteins LPxTG" evidence="7">
    <location>
        <begin position="657"/>
        <end position="692"/>
    </location>
</feature>
<dbReference type="Gene3D" id="1.10.150.480">
    <property type="match status" value="1"/>
</dbReference>
<feature type="region of interest" description="Disordered" evidence="5">
    <location>
        <begin position="329"/>
        <end position="452"/>
    </location>
</feature>
<evidence type="ECO:0000256" key="2">
    <source>
        <dbReference type="ARBA" id="ARBA00022525"/>
    </source>
</evidence>
<reference evidence="8 9" key="1">
    <citation type="submission" date="2019-02" db="EMBL/GenBank/DDBJ databases">
        <title>Novel genomic isolates of S. pyogenes and S. dysgalactiae subsp. equisimilis associated to necrotising fasciitis (NSTI).</title>
        <authorList>
            <person name="Barrantes I."/>
        </authorList>
    </citation>
    <scope>NUCLEOTIDE SEQUENCE [LARGE SCALE GENOMIC DNA]</scope>
    <source>
        <strain evidence="8 9">SPY5003</strain>
    </source>
</reference>
<evidence type="ECO:0000256" key="3">
    <source>
        <dbReference type="ARBA" id="ARBA00022729"/>
    </source>
</evidence>
<dbReference type="PROSITE" id="PS50847">
    <property type="entry name" value="GRAM_POS_ANCHORING"/>
    <property type="match status" value="1"/>
</dbReference>
<dbReference type="InterPro" id="IPR004237">
    <property type="entry name" value="Fibron_repeat-bd"/>
</dbReference>
<feature type="compositionally biased region" description="Polar residues" evidence="5">
    <location>
        <begin position="526"/>
        <end position="548"/>
    </location>
</feature>
<dbReference type="NCBIfam" id="TIGR01167">
    <property type="entry name" value="LPXTG_anchor"/>
    <property type="match status" value="1"/>
</dbReference>
<dbReference type="Gene3D" id="2.30.30.670">
    <property type="entry name" value="Thioester domain"/>
    <property type="match status" value="1"/>
</dbReference>
<keyword evidence="6" id="KW-1133">Transmembrane helix</keyword>
<evidence type="ECO:0000256" key="4">
    <source>
        <dbReference type="ARBA" id="ARBA00023088"/>
    </source>
</evidence>
<accession>A0A5S4TDY1</accession>
<proteinExistence type="predicted"/>
<dbReference type="RefSeq" id="WP_111674366.1">
    <property type="nucleotide sequence ID" value="NZ_CP155740.1"/>
</dbReference>
<dbReference type="InterPro" id="IPR019931">
    <property type="entry name" value="LPXTG_anchor"/>
</dbReference>
<evidence type="ECO:0000256" key="5">
    <source>
        <dbReference type="SAM" id="MobiDB-lite"/>
    </source>
</evidence>
<feature type="region of interest" description="Disordered" evidence="5">
    <location>
        <begin position="251"/>
        <end position="294"/>
    </location>
</feature>
<protein>
    <submittedName>
        <fullName evidence="8">Fibronectin-binding protein SfbI</fullName>
    </submittedName>
</protein>
<evidence type="ECO:0000256" key="1">
    <source>
        <dbReference type="ARBA" id="ARBA00022512"/>
    </source>
</evidence>
<feature type="region of interest" description="Disordered" evidence="5">
    <location>
        <begin position="573"/>
        <end position="597"/>
    </location>
</feature>
<feature type="region of interest" description="Disordered" evidence="5">
    <location>
        <begin position="487"/>
        <end position="560"/>
    </location>
</feature>
<dbReference type="NCBIfam" id="NF033395">
    <property type="entry name" value="fibronec_SfbI"/>
    <property type="match status" value="2"/>
</dbReference>
<evidence type="ECO:0000313" key="9">
    <source>
        <dbReference type="Proteomes" id="UP000325300"/>
    </source>
</evidence>
<dbReference type="Pfam" id="PF08341">
    <property type="entry name" value="TED"/>
    <property type="match status" value="1"/>
</dbReference>
<dbReference type="NCBIfam" id="TIGR03934">
    <property type="entry name" value="TQXA_dom"/>
    <property type="match status" value="1"/>
</dbReference>
<dbReference type="Proteomes" id="UP000325300">
    <property type="component" value="Unassembled WGS sequence"/>
</dbReference>
<feature type="transmembrane region" description="Helical" evidence="6">
    <location>
        <begin position="663"/>
        <end position="684"/>
    </location>
</feature>
<gene>
    <name evidence="8" type="primary">sfbI</name>
    <name evidence="8" type="ORF">E0F67_06925</name>
</gene>
<dbReference type="AlphaFoldDB" id="A0A5S4TDY1"/>
<keyword evidence="6" id="KW-0812">Transmembrane</keyword>
<feature type="compositionally biased region" description="Polar residues" evidence="5">
    <location>
        <begin position="573"/>
        <end position="585"/>
    </location>
</feature>
<keyword evidence="4" id="KW-0572">Peptidoglycan-anchor</keyword>
<dbReference type="NCBIfam" id="NF012162">
    <property type="entry name" value="surf_Nterm_1"/>
    <property type="match status" value="1"/>
</dbReference>